<dbReference type="Proteomes" id="UP000186922">
    <property type="component" value="Unassembled WGS sequence"/>
</dbReference>
<dbReference type="PROSITE" id="PS50821">
    <property type="entry name" value="PAZ"/>
    <property type="match status" value="1"/>
</dbReference>
<dbReference type="STRING" id="947166.A0A1D1VDJ1"/>
<feature type="region of interest" description="Disordered" evidence="2">
    <location>
        <begin position="15"/>
        <end position="49"/>
    </location>
</feature>
<evidence type="ECO:0000313" key="6">
    <source>
        <dbReference type="Proteomes" id="UP000186922"/>
    </source>
</evidence>
<dbReference type="Gene3D" id="3.40.50.2300">
    <property type="match status" value="1"/>
</dbReference>
<dbReference type="Gene3D" id="2.170.260.10">
    <property type="entry name" value="paz domain"/>
    <property type="match status" value="1"/>
</dbReference>
<dbReference type="SUPFAM" id="SSF53098">
    <property type="entry name" value="Ribonuclease H-like"/>
    <property type="match status" value="1"/>
</dbReference>
<dbReference type="InterPro" id="IPR003100">
    <property type="entry name" value="PAZ_dom"/>
</dbReference>
<dbReference type="PANTHER" id="PTHR22891">
    <property type="entry name" value="EUKARYOTIC TRANSLATION INITIATION FACTOR 2C"/>
    <property type="match status" value="1"/>
</dbReference>
<dbReference type="AlphaFoldDB" id="A0A1D1VDJ1"/>
<dbReference type="Pfam" id="PF02170">
    <property type="entry name" value="PAZ"/>
    <property type="match status" value="1"/>
</dbReference>
<feature type="compositionally biased region" description="Low complexity" evidence="2">
    <location>
        <begin position="32"/>
        <end position="45"/>
    </location>
</feature>
<dbReference type="CDD" id="cd04658">
    <property type="entry name" value="Piwi_piwi-like_Euk"/>
    <property type="match status" value="1"/>
</dbReference>
<sequence length="880" mass="99424">MAPVPDDVVTEILSGASEKVKPEANETAKTSVAALPAPATAPVPDDAMERDEMNPVPPAGSFGAAKARKTVYIDRFKMQRTRPENMEVKCGTAGRPIKLITNYVRVEVNTTKPEVKDVLQYRVDFTPGTVNTGQKFRLMRLFADKVGLHRNDYIFDRSNILYCGAPGGAKIGTEFIHEVSFEGMEVTIRVVRVATLSHEEPQVLVQMNTQLNRFQEMDLEMKRDRDAFFDPTKAVFIRQGNFEIWPGFETSIGVYDTPLKDQPLLMSIDPKFRIVRKETALQFMTVVLQGGQRAGKTMELIEAEVFKAMKGSVVETSYNHKSYRVEGVRFNVNPASIFEDKKFNKETKEEIVTSQSYADYIKVRYHKTTSNMKQPMLVVKPSNKAMRRRKDAPEILLIPELCQMTGYTDKIKGDFQIMKQVTNVTKMSVTDRMNKINEYIKKLTGHPAVQEQLDAWGTKYHSEMINLPARLLNPQVIVQGGDQFTYQSNNADWLSMTRSKRADKCPREVNHLWMLLHCNDENNAKSFAQQLAQNGRPMGLIMTDAPVKIVNTVNDSPTAFVEAARKHYNPACALVVAILPSNSSDRYNAFKEFFCCTAPCPSQVVVAKTISDQKKVRSVATKVCMQILAKLGGENWKMKFPFSVPTMVIGVDSHRDKTERNTVVAVSATHNAGFSGYFSFTEYAKDDDAVYGTVTRLVKKAVEAFKKRNNVVPVNIFIYRDGISQGQLDYVREEELKGIKTVLGDFATDTKGTLPRLTYILVNKRDSSRFFEAGNNPCSGTVIDKVVTRPFRYDFFIVSQSVREGTVAPTYYDVISDQVKLQPDAMQQMTYMLCHMYFNWPGTIRAPAPCQYARKHAQLVALSIHAKAKEQLEDKLFFLH</sequence>
<gene>
    <name evidence="5" type="primary">RvY_10682</name>
    <name evidence="5" type="synonym">RvY_10682.1</name>
    <name evidence="5" type="ORF">RvY_10682-1</name>
</gene>
<feature type="domain" description="Piwi" evidence="4">
    <location>
        <begin position="574"/>
        <end position="865"/>
    </location>
</feature>
<dbReference type="InterPro" id="IPR012337">
    <property type="entry name" value="RNaseH-like_sf"/>
</dbReference>
<dbReference type="InterPro" id="IPR036397">
    <property type="entry name" value="RNaseH_sf"/>
</dbReference>
<dbReference type="EMBL" id="BDGG01000005">
    <property type="protein sequence ID" value="GAU99724.1"/>
    <property type="molecule type" value="Genomic_DNA"/>
</dbReference>
<feature type="domain" description="PAZ" evidence="3">
    <location>
        <begin position="296"/>
        <end position="406"/>
    </location>
</feature>
<dbReference type="Pfam" id="PF02171">
    <property type="entry name" value="Piwi"/>
    <property type="match status" value="1"/>
</dbReference>
<keyword evidence="6" id="KW-1185">Reference proteome</keyword>
<comment type="caution">
    <text evidence="5">The sequence shown here is derived from an EMBL/GenBank/DDBJ whole genome shotgun (WGS) entry which is preliminary data.</text>
</comment>
<dbReference type="PROSITE" id="PS50822">
    <property type="entry name" value="PIWI"/>
    <property type="match status" value="1"/>
</dbReference>
<dbReference type="SMART" id="SM00950">
    <property type="entry name" value="Piwi"/>
    <property type="match status" value="1"/>
</dbReference>
<accession>A0A1D1VDJ1</accession>
<evidence type="ECO:0000259" key="3">
    <source>
        <dbReference type="PROSITE" id="PS50821"/>
    </source>
</evidence>
<dbReference type="SMART" id="SM00949">
    <property type="entry name" value="PAZ"/>
    <property type="match status" value="1"/>
</dbReference>
<dbReference type="GO" id="GO:0003723">
    <property type="term" value="F:RNA binding"/>
    <property type="evidence" value="ECO:0007669"/>
    <property type="project" value="InterPro"/>
</dbReference>
<organism evidence="5 6">
    <name type="scientific">Ramazzottius varieornatus</name>
    <name type="common">Water bear</name>
    <name type="synonym">Tardigrade</name>
    <dbReference type="NCBI Taxonomy" id="947166"/>
    <lineage>
        <taxon>Eukaryota</taxon>
        <taxon>Metazoa</taxon>
        <taxon>Ecdysozoa</taxon>
        <taxon>Tardigrada</taxon>
        <taxon>Eutardigrada</taxon>
        <taxon>Parachela</taxon>
        <taxon>Hypsibioidea</taxon>
        <taxon>Ramazzottiidae</taxon>
        <taxon>Ramazzottius</taxon>
    </lineage>
</organism>
<evidence type="ECO:0000256" key="2">
    <source>
        <dbReference type="SAM" id="MobiDB-lite"/>
    </source>
</evidence>
<reference evidence="5 6" key="1">
    <citation type="journal article" date="2016" name="Nat. Commun.">
        <title>Extremotolerant tardigrade genome and improved radiotolerance of human cultured cells by tardigrade-unique protein.</title>
        <authorList>
            <person name="Hashimoto T."/>
            <person name="Horikawa D.D."/>
            <person name="Saito Y."/>
            <person name="Kuwahara H."/>
            <person name="Kozuka-Hata H."/>
            <person name="Shin-I T."/>
            <person name="Minakuchi Y."/>
            <person name="Ohishi K."/>
            <person name="Motoyama A."/>
            <person name="Aizu T."/>
            <person name="Enomoto A."/>
            <person name="Kondo K."/>
            <person name="Tanaka S."/>
            <person name="Hara Y."/>
            <person name="Koshikawa S."/>
            <person name="Sagara H."/>
            <person name="Miura T."/>
            <person name="Yokobori S."/>
            <person name="Miyagawa K."/>
            <person name="Suzuki Y."/>
            <person name="Kubo T."/>
            <person name="Oyama M."/>
            <person name="Kohara Y."/>
            <person name="Fujiyama A."/>
            <person name="Arakawa K."/>
            <person name="Katayama T."/>
            <person name="Toyoda A."/>
            <person name="Kunieda T."/>
        </authorList>
    </citation>
    <scope>NUCLEOTIDE SEQUENCE [LARGE SCALE GENOMIC DNA]</scope>
    <source>
        <strain evidence="5 6">YOKOZUNA-1</strain>
    </source>
</reference>
<evidence type="ECO:0000259" key="4">
    <source>
        <dbReference type="PROSITE" id="PS50822"/>
    </source>
</evidence>
<dbReference type="InterPro" id="IPR003165">
    <property type="entry name" value="Piwi"/>
</dbReference>
<comment type="similarity">
    <text evidence="1">Belongs to the argonaute family.</text>
</comment>
<proteinExistence type="inferred from homology"/>
<dbReference type="OrthoDB" id="445936at2759"/>
<protein>
    <submittedName>
        <fullName evidence="5">Uncharacterized protein</fullName>
    </submittedName>
</protein>
<name>A0A1D1VDJ1_RAMVA</name>
<evidence type="ECO:0000256" key="1">
    <source>
        <dbReference type="RuleBase" id="RU361178"/>
    </source>
</evidence>
<dbReference type="SUPFAM" id="SSF101690">
    <property type="entry name" value="PAZ domain"/>
    <property type="match status" value="1"/>
</dbReference>
<dbReference type="InterPro" id="IPR036085">
    <property type="entry name" value="PAZ_dom_sf"/>
</dbReference>
<dbReference type="Gene3D" id="3.30.420.10">
    <property type="entry name" value="Ribonuclease H-like superfamily/Ribonuclease H"/>
    <property type="match status" value="1"/>
</dbReference>
<evidence type="ECO:0000313" key="5">
    <source>
        <dbReference type="EMBL" id="GAU99724.1"/>
    </source>
</evidence>